<dbReference type="PANTHER" id="PTHR46771">
    <property type="entry name" value="DETERIN"/>
    <property type="match status" value="1"/>
</dbReference>
<dbReference type="InterPro" id="IPR001370">
    <property type="entry name" value="BIR_rpt"/>
</dbReference>
<feature type="compositionally biased region" description="Basic and acidic residues" evidence="3">
    <location>
        <begin position="311"/>
        <end position="320"/>
    </location>
</feature>
<feature type="compositionally biased region" description="Basic residues" evidence="3">
    <location>
        <begin position="58"/>
        <end position="67"/>
    </location>
</feature>
<dbReference type="Proteomes" id="UP001219355">
    <property type="component" value="Chromosome 1"/>
</dbReference>
<proteinExistence type="predicted"/>
<protein>
    <submittedName>
        <fullName evidence="4">Uncharacterized protein</fullName>
    </submittedName>
</protein>
<evidence type="ECO:0000256" key="1">
    <source>
        <dbReference type="ARBA" id="ARBA00022723"/>
    </source>
</evidence>
<feature type="compositionally biased region" description="Polar residues" evidence="3">
    <location>
        <begin position="232"/>
        <end position="245"/>
    </location>
</feature>
<feature type="region of interest" description="Disordered" evidence="3">
    <location>
        <begin position="53"/>
        <end position="252"/>
    </location>
</feature>
<evidence type="ECO:0000256" key="3">
    <source>
        <dbReference type="SAM" id="MobiDB-lite"/>
    </source>
</evidence>
<keyword evidence="2" id="KW-0862">Zinc</keyword>
<dbReference type="SMART" id="SM00238">
    <property type="entry name" value="BIR"/>
    <property type="match status" value="1"/>
</dbReference>
<dbReference type="PANTHER" id="PTHR46771:SF5">
    <property type="entry name" value="DETERIN"/>
    <property type="match status" value="1"/>
</dbReference>
<keyword evidence="5" id="KW-1185">Reference proteome</keyword>
<sequence length="644" mass="71094">MVEAGWYFCPNEESDDFVSCAYCNLSLDGWEPQDDPFDEHYRRSSQCSFFHFAPIPGKKGKSGRRTTSRSSKASRISTQSATSSLSEPATADIDSEMEQSLLSLPPKEVLRTVAKGKSKGRKTKTKKDNALETSSQIDDNEPKAENAHSKKARGRKRKSHEMNGNEAPQGTMPYNVAQPEPAAKRRAIGARKASTAGTSVVPEVTDDELNVPVEAAKSEKPANKKAAKKRSTSTNRIPSTASKASLRSRVPDDTQLEAELEADLERHSVEDIQTTIGEIHEDRISERDHISSTASIAPTRVTKRIGPTSDLEDRANDVHKPGRKKAQGKKTTKKTTIQTGNGGEMHDAPTHHERTPSATHMDLDNPEIRAPSEGRTDETHDVTKPPKKGKTTKKSRSKKADIEMKKSSDATTSRESIASNKSLTTSLNEPQEPAVDQKRKLSAQATDKSFSKELNGENVRQQRSKSQTSPIQEQILSDRTGPSPIHPITRPQTQEHTPSPSPQSSDAENRPPSTRPSINKNETSSKSQILRVPLAPSTPATSMQKRFGQSICLTTPNPWNPVDLDDLLQPDSANKENVDLNEMLHAAKGDLTSPEKRMSVEEWIAWNAKKGESRLRNECERLVSLFEREGGRAMRVLDEIECID</sequence>
<feature type="compositionally biased region" description="Polar residues" evidence="3">
    <location>
        <begin position="409"/>
        <end position="429"/>
    </location>
</feature>
<dbReference type="Gene3D" id="1.10.1170.10">
    <property type="entry name" value="Inhibitor Of Apoptosis Protein (2mihbC-IAP-1), Chain A"/>
    <property type="match status" value="1"/>
</dbReference>
<dbReference type="SUPFAM" id="SSF57924">
    <property type="entry name" value="Inhibitor of apoptosis (IAP) repeat"/>
    <property type="match status" value="1"/>
</dbReference>
<dbReference type="AlphaFoldDB" id="A0AAF0IFH1"/>
<dbReference type="GO" id="GO:0046872">
    <property type="term" value="F:metal ion binding"/>
    <property type="evidence" value="ECO:0007669"/>
    <property type="project" value="UniProtKB-KW"/>
</dbReference>
<feature type="compositionally biased region" description="Basic residues" evidence="3">
    <location>
        <begin position="149"/>
        <end position="159"/>
    </location>
</feature>
<feature type="compositionally biased region" description="Low complexity" evidence="3">
    <location>
        <begin position="68"/>
        <end position="80"/>
    </location>
</feature>
<accession>A0AAF0IFH1</accession>
<feature type="compositionally biased region" description="Basic residues" evidence="3">
    <location>
        <begin position="114"/>
        <end position="125"/>
    </location>
</feature>
<keyword evidence="1" id="KW-0479">Metal-binding</keyword>
<feature type="compositionally biased region" description="Polar residues" evidence="3">
    <location>
        <begin position="458"/>
        <end position="477"/>
    </location>
</feature>
<feature type="compositionally biased region" description="Basic residues" evidence="3">
    <location>
        <begin position="321"/>
        <end position="333"/>
    </location>
</feature>
<feature type="compositionally biased region" description="Basic and acidic residues" evidence="3">
    <location>
        <begin position="344"/>
        <end position="384"/>
    </location>
</feature>
<dbReference type="EMBL" id="CP120627">
    <property type="protein sequence ID" value="WEW54897.1"/>
    <property type="molecule type" value="Genomic_DNA"/>
</dbReference>
<feature type="region of interest" description="Disordered" evidence="3">
    <location>
        <begin position="277"/>
        <end position="531"/>
    </location>
</feature>
<dbReference type="PROSITE" id="PS50143">
    <property type="entry name" value="BIR_REPEAT_2"/>
    <property type="match status" value="1"/>
</dbReference>
<evidence type="ECO:0000313" key="5">
    <source>
        <dbReference type="Proteomes" id="UP001219355"/>
    </source>
</evidence>
<dbReference type="Pfam" id="PF00653">
    <property type="entry name" value="BIR"/>
    <property type="match status" value="1"/>
</dbReference>
<evidence type="ECO:0000256" key="2">
    <source>
        <dbReference type="ARBA" id="ARBA00022833"/>
    </source>
</evidence>
<evidence type="ECO:0000313" key="4">
    <source>
        <dbReference type="EMBL" id="WEW54897.1"/>
    </source>
</evidence>
<dbReference type="CDD" id="cd00022">
    <property type="entry name" value="BIR"/>
    <property type="match status" value="1"/>
</dbReference>
<feature type="compositionally biased region" description="Basic and acidic residues" evidence="3">
    <location>
        <begin position="278"/>
        <end position="290"/>
    </location>
</feature>
<feature type="compositionally biased region" description="Polar residues" evidence="3">
    <location>
        <begin position="490"/>
        <end position="528"/>
    </location>
</feature>
<gene>
    <name evidence="4" type="ORF">PRK78_000324</name>
</gene>
<dbReference type="InterPro" id="IPR051190">
    <property type="entry name" value="Baculoviral_IAP"/>
</dbReference>
<name>A0AAF0IFH1_9EURO</name>
<reference evidence="4" key="1">
    <citation type="submission" date="2023-03" db="EMBL/GenBank/DDBJ databases">
        <title>Emydomyces testavorans Genome Sequence.</title>
        <authorList>
            <person name="Hoyer L."/>
        </authorList>
    </citation>
    <scope>NUCLEOTIDE SEQUENCE</scope>
    <source>
        <strain evidence="4">16-2883</strain>
    </source>
</reference>
<organism evidence="4 5">
    <name type="scientific">Emydomyces testavorans</name>
    <dbReference type="NCBI Taxonomy" id="2070801"/>
    <lineage>
        <taxon>Eukaryota</taxon>
        <taxon>Fungi</taxon>
        <taxon>Dikarya</taxon>
        <taxon>Ascomycota</taxon>
        <taxon>Pezizomycotina</taxon>
        <taxon>Eurotiomycetes</taxon>
        <taxon>Eurotiomycetidae</taxon>
        <taxon>Onygenales</taxon>
        <taxon>Nannizziopsiaceae</taxon>
        <taxon>Emydomyces</taxon>
    </lineage>
</organism>
<feature type="compositionally biased region" description="Basic residues" evidence="3">
    <location>
        <begin position="385"/>
        <end position="397"/>
    </location>
</feature>
<feature type="compositionally biased region" description="Basic and acidic residues" evidence="3">
    <location>
        <begin position="398"/>
        <end position="408"/>
    </location>
</feature>